<evidence type="ECO:0000256" key="7">
    <source>
        <dbReference type="RuleBase" id="RU000384"/>
    </source>
</evidence>
<dbReference type="SUPFAM" id="SSF54368">
    <property type="entry name" value="Glutamine synthetase, N-terminal domain"/>
    <property type="match status" value="1"/>
</dbReference>
<comment type="caution">
    <text evidence="10">The sequence shown here is derived from an EMBL/GenBank/DDBJ whole genome shotgun (WGS) entry which is preliminary data.</text>
</comment>
<dbReference type="GO" id="GO:0005524">
    <property type="term" value="F:ATP binding"/>
    <property type="evidence" value="ECO:0007669"/>
    <property type="project" value="UniProtKB-KW"/>
</dbReference>
<keyword evidence="8" id="KW-0472">Membrane</keyword>
<evidence type="ECO:0000256" key="5">
    <source>
        <dbReference type="ARBA" id="ARBA00022840"/>
    </source>
</evidence>
<evidence type="ECO:0000256" key="2">
    <source>
        <dbReference type="ARBA" id="ARBA00021364"/>
    </source>
</evidence>
<evidence type="ECO:0000313" key="10">
    <source>
        <dbReference type="EMBL" id="KAF4632526.1"/>
    </source>
</evidence>
<dbReference type="Pfam" id="PF13668">
    <property type="entry name" value="Ferritin_2"/>
    <property type="match status" value="1"/>
</dbReference>
<dbReference type="EMBL" id="JAAMPI010000340">
    <property type="protein sequence ID" value="KAF4632526.1"/>
    <property type="molecule type" value="Genomic_DNA"/>
</dbReference>
<dbReference type="Pfam" id="PF00501">
    <property type="entry name" value="AMP-binding"/>
    <property type="match status" value="1"/>
</dbReference>
<dbReference type="GO" id="GO:0004356">
    <property type="term" value="F:glutamine synthetase activity"/>
    <property type="evidence" value="ECO:0007669"/>
    <property type="project" value="InterPro"/>
</dbReference>
<reference evidence="10 11" key="1">
    <citation type="submission" date="2020-03" db="EMBL/GenBank/DDBJ databases">
        <title>Draft Genome Sequence of Cudoniella acicularis.</title>
        <authorList>
            <person name="Buettner E."/>
            <person name="Kellner H."/>
        </authorList>
    </citation>
    <scope>NUCLEOTIDE SEQUENCE [LARGE SCALE GENOMIC DNA]</scope>
    <source>
        <strain evidence="10 11">DSM 108380</strain>
    </source>
</reference>
<keyword evidence="11" id="KW-1185">Reference proteome</keyword>
<dbReference type="SUPFAM" id="SSF47240">
    <property type="entry name" value="Ferritin-like"/>
    <property type="match status" value="1"/>
</dbReference>
<evidence type="ECO:0000256" key="3">
    <source>
        <dbReference type="ARBA" id="ARBA00022598"/>
    </source>
</evidence>
<gene>
    <name evidence="10" type="ORF">G7Y89_g5599</name>
</gene>
<dbReference type="FunFam" id="3.10.20.70:FF:000013">
    <property type="entry name" value="Glutamine synthetase bacteria"/>
    <property type="match status" value="1"/>
</dbReference>
<keyword evidence="4" id="KW-0547">Nucleotide-binding</keyword>
<accession>A0A8H4RPC4</accession>
<dbReference type="Gene3D" id="3.30.590.10">
    <property type="entry name" value="Glutamine synthetase/guanido kinase, catalytic domain"/>
    <property type="match status" value="1"/>
</dbReference>
<dbReference type="AlphaFoldDB" id="A0A8H4RPC4"/>
<dbReference type="GO" id="GO:0006576">
    <property type="term" value="P:biogenic amine metabolic process"/>
    <property type="evidence" value="ECO:0007669"/>
    <property type="project" value="UniProtKB-ARBA"/>
</dbReference>
<dbReference type="SMART" id="SM01230">
    <property type="entry name" value="Gln-synt_C"/>
    <property type="match status" value="1"/>
</dbReference>
<keyword evidence="5" id="KW-0067">ATP-binding</keyword>
<evidence type="ECO:0000259" key="9">
    <source>
        <dbReference type="PROSITE" id="PS51987"/>
    </source>
</evidence>
<sequence length="1069" mass="117127">MSLAGALIVPSSRGLRTVLSEFQQSSTRHREFGYEVSSALQLVSHNLEMTAMPDQKDSEVTLESLPKLLENDTKVKLAGIDVDGILRGKLVSKKKFLGIAKEGFGFCSVIFGWDMHDQTYFRELKISNAENGYHDIIAIPDLSSFRRIPWEDDVPFFLVSFFDPDSGKPISVCPRGLLKTALGKLQAKGLGAMAGAEYEFFQFKAPSADANAPVSERNNSSTATFLRDNPVNSLPSLTEGMFGYSLTRPVHNQEYYYGIFDACEKFNCGIEGWHTESGPGVFEAALSFGGIQEMADKAGLFKYVVKSVATKYGITPCFMAKPRQGLPGNSGHMHISIVDKDGKNLFFREKKDTQAKYDDIANLSDMGRHFLAGLLEGLPDIMPLVAPTVNSYKRLVENFWAPVTVSWGLEHRAASIRLIAPPTSKPGATRFEVRVPGADANPYFVLAAILALGWRGVEKKLEIKQPPLGKGQNVGGKADPGLRLAKSLKEATERFARPESIAREVLGDEFVEHYAGTREHEIRLWDEAVTDWYVYLATIASMLTLEKGGAKTDLANSTLDVDGFPLKRQNPGESKEPSSIFSWFVQLLKARDATAEIGYNGEVSASDHFTAMHYFSTAFTVCSSIISALIVGSNLAAASPVGKRDATYASDYNIPPGGDVTILNYALTLEYLERKFYMEGLANYTQAEFVAAGFPDPFYANLKEIYYDEQTHVSTLSGALTAAGAKPVTEASYSFPSTDVKSFLALSSVLEGVGVSAYLSAAAEIATKAYLTVAGSILTVESRHSSYIRAALGESPFPKPFDTPLDFNQVYSLAAQFITDFTPNDPSLPFKAFPPLVLEPTQYPYTAGGSPVMFTHAQKNAIAAKLITASTPVYAVFFSGLDTYYAQVRTTSRDSGDFKIDAIPAGGNGVLAPTGQVYVVLSTADGKTAKQDLVVQEVIFVVLVTAAAIAGTAAAGVYLDAKHRLYKDLIGIYRMNKMTKLYAEAVKKNRQSVYYFFEESVNARKNDDCLWSREGCYTWTETSSRANQYARWFLSQGVKPKDYVAFYMMNSPDFIFAWLGLLAIGAARR</sequence>
<evidence type="ECO:0000256" key="4">
    <source>
        <dbReference type="ARBA" id="ARBA00022741"/>
    </source>
</evidence>
<dbReference type="InterPro" id="IPR036651">
    <property type="entry name" value="Gln_synt_N_sf"/>
</dbReference>
<dbReference type="Gene3D" id="3.10.20.70">
    <property type="entry name" value="Glutamine synthetase, N-terminal domain"/>
    <property type="match status" value="1"/>
</dbReference>
<dbReference type="InterPro" id="IPR000873">
    <property type="entry name" value="AMP-dep_synth/lig_dom"/>
</dbReference>
<protein>
    <recommendedName>
        <fullName evidence="2">Glutamine synthetase</fullName>
    </recommendedName>
</protein>
<dbReference type="FunFam" id="3.30.590.10:FF:000005">
    <property type="entry name" value="Probable glutamine synthetase"/>
    <property type="match status" value="1"/>
</dbReference>
<keyword evidence="8" id="KW-0812">Transmembrane</keyword>
<dbReference type="PANTHER" id="PTHR43785">
    <property type="entry name" value="GAMMA-GLUTAMYLPUTRESCINE SYNTHETASE"/>
    <property type="match status" value="1"/>
</dbReference>
<dbReference type="Gene3D" id="3.40.50.12780">
    <property type="entry name" value="N-terminal domain of ligase-like"/>
    <property type="match status" value="1"/>
</dbReference>
<comment type="similarity">
    <text evidence="1 6 7">Belongs to the glutamine synthetase family.</text>
</comment>
<dbReference type="SUPFAM" id="SSF55931">
    <property type="entry name" value="Glutamine synthetase/guanido kinase"/>
    <property type="match status" value="1"/>
</dbReference>
<keyword evidence="8" id="KW-1133">Transmembrane helix</keyword>
<dbReference type="Proteomes" id="UP000566819">
    <property type="component" value="Unassembled WGS sequence"/>
</dbReference>
<evidence type="ECO:0000256" key="1">
    <source>
        <dbReference type="ARBA" id="ARBA00009897"/>
    </source>
</evidence>
<proteinExistence type="inferred from homology"/>
<evidence type="ECO:0000256" key="8">
    <source>
        <dbReference type="SAM" id="Phobius"/>
    </source>
</evidence>
<dbReference type="OrthoDB" id="77835at2759"/>
<evidence type="ECO:0000313" key="11">
    <source>
        <dbReference type="Proteomes" id="UP000566819"/>
    </source>
</evidence>
<dbReference type="InterPro" id="IPR009078">
    <property type="entry name" value="Ferritin-like_SF"/>
</dbReference>
<organism evidence="10 11">
    <name type="scientific">Cudoniella acicularis</name>
    <dbReference type="NCBI Taxonomy" id="354080"/>
    <lineage>
        <taxon>Eukaryota</taxon>
        <taxon>Fungi</taxon>
        <taxon>Dikarya</taxon>
        <taxon>Ascomycota</taxon>
        <taxon>Pezizomycotina</taxon>
        <taxon>Leotiomycetes</taxon>
        <taxon>Helotiales</taxon>
        <taxon>Tricladiaceae</taxon>
        <taxon>Cudoniella</taxon>
    </lineage>
</organism>
<dbReference type="CDD" id="cd00657">
    <property type="entry name" value="Ferritin_like"/>
    <property type="match status" value="1"/>
</dbReference>
<name>A0A8H4RPC4_9HELO</name>
<dbReference type="InterPro" id="IPR012347">
    <property type="entry name" value="Ferritin-like"/>
</dbReference>
<dbReference type="PROSITE" id="PS51987">
    <property type="entry name" value="GS_CATALYTIC"/>
    <property type="match status" value="1"/>
</dbReference>
<dbReference type="InterPro" id="IPR014746">
    <property type="entry name" value="Gln_synth/guanido_kin_cat_dom"/>
</dbReference>
<dbReference type="PANTHER" id="PTHR43785:SF12">
    <property type="entry name" value="TYPE-1 GLUTAMINE SYNTHETASE 2"/>
    <property type="match status" value="1"/>
</dbReference>
<dbReference type="Pfam" id="PF00120">
    <property type="entry name" value="Gln-synt_C"/>
    <property type="match status" value="1"/>
</dbReference>
<feature type="transmembrane region" description="Helical" evidence="8">
    <location>
        <begin position="938"/>
        <end position="959"/>
    </location>
</feature>
<feature type="transmembrane region" description="Helical" evidence="8">
    <location>
        <begin position="1044"/>
        <end position="1067"/>
    </location>
</feature>
<dbReference type="Gene3D" id="1.20.1260.10">
    <property type="match status" value="1"/>
</dbReference>
<keyword evidence="3" id="KW-0436">Ligase</keyword>
<feature type="domain" description="GS catalytic" evidence="9">
    <location>
        <begin position="174"/>
        <end position="574"/>
    </location>
</feature>
<dbReference type="SUPFAM" id="SSF56801">
    <property type="entry name" value="Acetyl-CoA synthetase-like"/>
    <property type="match status" value="1"/>
</dbReference>
<evidence type="ECO:0000256" key="6">
    <source>
        <dbReference type="PROSITE-ProRule" id="PRU01331"/>
    </source>
</evidence>
<dbReference type="InterPro" id="IPR042099">
    <property type="entry name" value="ANL_N_sf"/>
</dbReference>
<dbReference type="GO" id="GO:0006542">
    <property type="term" value="P:glutamine biosynthetic process"/>
    <property type="evidence" value="ECO:0007669"/>
    <property type="project" value="InterPro"/>
</dbReference>
<dbReference type="InterPro" id="IPR008146">
    <property type="entry name" value="Gln_synth_cat_dom"/>
</dbReference>